<organism evidence="1 2">
    <name type="scientific">Dallia pectoralis</name>
    <name type="common">Alaska blackfish</name>
    <dbReference type="NCBI Taxonomy" id="75939"/>
    <lineage>
        <taxon>Eukaryota</taxon>
        <taxon>Metazoa</taxon>
        <taxon>Chordata</taxon>
        <taxon>Craniata</taxon>
        <taxon>Vertebrata</taxon>
        <taxon>Euteleostomi</taxon>
        <taxon>Actinopterygii</taxon>
        <taxon>Neopterygii</taxon>
        <taxon>Teleostei</taxon>
        <taxon>Protacanthopterygii</taxon>
        <taxon>Esociformes</taxon>
        <taxon>Umbridae</taxon>
        <taxon>Dallia</taxon>
    </lineage>
</organism>
<keyword evidence="2" id="KW-1185">Reference proteome</keyword>
<evidence type="ECO:0000313" key="1">
    <source>
        <dbReference type="EMBL" id="KAJ8015843.1"/>
    </source>
</evidence>
<sequence>MMVTCRCLLLLGLMTSHVSSSGIPKTSTSTQPTSSSSPRMKLSYKELQQFKGVRRYELDRSCCFSALLLDEERGRLFVGSRNFLLSLSLEDIAKQEHKIYWPAPVDWREECNWAGKDINTDCVNYVKLVHHYNRTHLYACGTGAFHPTCAFVEVGQKMEAHVPLEKLLEAERQLRRQ</sequence>
<name>A0ACC2HJ07_DALPE</name>
<proteinExistence type="predicted"/>
<comment type="caution">
    <text evidence="1">The sequence shown here is derived from an EMBL/GenBank/DDBJ whole genome shotgun (WGS) entry which is preliminary data.</text>
</comment>
<protein>
    <submittedName>
        <fullName evidence="1">Uncharacterized protein</fullName>
    </submittedName>
</protein>
<evidence type="ECO:0000313" key="2">
    <source>
        <dbReference type="Proteomes" id="UP001157502"/>
    </source>
</evidence>
<reference evidence="1" key="1">
    <citation type="submission" date="2021-05" db="EMBL/GenBank/DDBJ databases">
        <authorList>
            <person name="Pan Q."/>
            <person name="Jouanno E."/>
            <person name="Zahm M."/>
            <person name="Klopp C."/>
            <person name="Cabau C."/>
            <person name="Louis A."/>
            <person name="Berthelot C."/>
            <person name="Parey E."/>
            <person name="Roest Crollius H."/>
            <person name="Montfort J."/>
            <person name="Robinson-Rechavi M."/>
            <person name="Bouchez O."/>
            <person name="Lampietro C."/>
            <person name="Lopez Roques C."/>
            <person name="Donnadieu C."/>
            <person name="Postlethwait J."/>
            <person name="Bobe J."/>
            <person name="Dillon D."/>
            <person name="Chandos A."/>
            <person name="von Hippel F."/>
            <person name="Guiguen Y."/>
        </authorList>
    </citation>
    <scope>NUCLEOTIDE SEQUENCE</scope>
    <source>
        <strain evidence="1">YG-Jan2019</strain>
    </source>
</reference>
<gene>
    <name evidence="1" type="ORF">DPEC_G00000560</name>
</gene>
<dbReference type="EMBL" id="CM055728">
    <property type="protein sequence ID" value="KAJ8015843.1"/>
    <property type="molecule type" value="Genomic_DNA"/>
</dbReference>
<dbReference type="Proteomes" id="UP001157502">
    <property type="component" value="Chromosome 1"/>
</dbReference>
<accession>A0ACC2HJ07</accession>